<dbReference type="GO" id="GO:0008973">
    <property type="term" value="F:phosphopentomutase activity"/>
    <property type="evidence" value="ECO:0007669"/>
    <property type="project" value="TreeGrafter"/>
</dbReference>
<comment type="similarity">
    <text evidence="2">Belongs to the phosphohexose mutase family.</text>
</comment>
<dbReference type="PANTHER" id="PTHR45745:SF1">
    <property type="entry name" value="PHOSPHOGLUCOMUTASE 2B-RELATED"/>
    <property type="match status" value="1"/>
</dbReference>
<dbReference type="RefSeq" id="WP_227425795.1">
    <property type="nucleotide sequence ID" value="NZ_CP071868.1"/>
</dbReference>
<dbReference type="Gene3D" id="3.30.310.50">
    <property type="entry name" value="Alpha-D-phosphohexomutase, C-terminal domain"/>
    <property type="match status" value="1"/>
</dbReference>
<keyword evidence="3" id="KW-0597">Phosphoprotein</keyword>
<evidence type="ECO:0000313" key="11">
    <source>
        <dbReference type="EMBL" id="QTE31570.1"/>
    </source>
</evidence>
<keyword evidence="6" id="KW-0413">Isomerase</keyword>
<dbReference type="Gene3D" id="3.40.120.10">
    <property type="entry name" value="Alpha-D-Glucose-1,6-Bisphosphate, subunit A, domain 3"/>
    <property type="match status" value="3"/>
</dbReference>
<dbReference type="Pfam" id="PF00408">
    <property type="entry name" value="PGM_PMM_IV"/>
    <property type="match status" value="1"/>
</dbReference>
<dbReference type="Pfam" id="PF02880">
    <property type="entry name" value="PGM_PMM_III"/>
    <property type="match status" value="1"/>
</dbReference>
<evidence type="ECO:0000259" key="7">
    <source>
        <dbReference type="Pfam" id="PF00408"/>
    </source>
</evidence>
<dbReference type="Pfam" id="PF02879">
    <property type="entry name" value="PGM_PMM_II"/>
    <property type="match status" value="1"/>
</dbReference>
<protein>
    <submittedName>
        <fullName evidence="11">Phospho-sugar mutase</fullName>
    </submittedName>
</protein>
<dbReference type="InterPro" id="IPR005844">
    <property type="entry name" value="A-D-PHexomutase_a/b/a-I"/>
</dbReference>
<dbReference type="AlphaFoldDB" id="A0A8A4ZHN7"/>
<gene>
    <name evidence="11" type="ORF">J4E96_15835</name>
</gene>
<dbReference type="SUPFAM" id="SSF55957">
    <property type="entry name" value="Phosphoglucomutase, C-terminal domain"/>
    <property type="match status" value="1"/>
</dbReference>
<dbReference type="PROSITE" id="PS00710">
    <property type="entry name" value="PGM_PMM"/>
    <property type="match status" value="1"/>
</dbReference>
<dbReference type="GO" id="GO:0005975">
    <property type="term" value="P:carbohydrate metabolic process"/>
    <property type="evidence" value="ECO:0007669"/>
    <property type="project" value="InterPro"/>
</dbReference>
<organism evidence="11 12">
    <name type="scientific">Pengzhenrongella sicca</name>
    <dbReference type="NCBI Taxonomy" id="2819238"/>
    <lineage>
        <taxon>Bacteria</taxon>
        <taxon>Bacillati</taxon>
        <taxon>Actinomycetota</taxon>
        <taxon>Actinomycetes</taxon>
        <taxon>Micrococcales</taxon>
        <taxon>Pengzhenrongella</taxon>
    </lineage>
</organism>
<dbReference type="InterPro" id="IPR005843">
    <property type="entry name" value="A-D-PHexomutase_C"/>
</dbReference>
<comment type="cofactor">
    <cofactor evidence="1">
        <name>Mg(2+)</name>
        <dbReference type="ChEBI" id="CHEBI:18420"/>
    </cofactor>
</comment>
<dbReference type="InterPro" id="IPR005846">
    <property type="entry name" value="A-D-PHexomutase_a/b/a-III"/>
</dbReference>
<keyword evidence="4" id="KW-0479">Metal-binding</keyword>
<evidence type="ECO:0000256" key="2">
    <source>
        <dbReference type="ARBA" id="ARBA00010231"/>
    </source>
</evidence>
<dbReference type="InterPro" id="IPR016066">
    <property type="entry name" value="A-D-PHexomutase_CS"/>
</dbReference>
<dbReference type="PANTHER" id="PTHR45745">
    <property type="entry name" value="PHOSPHOMANNOMUTASE 45A"/>
    <property type="match status" value="1"/>
</dbReference>
<dbReference type="Pfam" id="PF02878">
    <property type="entry name" value="PGM_PMM_I"/>
    <property type="match status" value="1"/>
</dbReference>
<dbReference type="KEGG" id="psic:J4E96_15835"/>
<keyword evidence="12" id="KW-1185">Reference proteome</keyword>
<feature type="domain" description="Alpha-D-phosphohexomutase alpha/beta/alpha" evidence="8">
    <location>
        <begin position="75"/>
        <end position="220"/>
    </location>
</feature>
<evidence type="ECO:0000259" key="9">
    <source>
        <dbReference type="Pfam" id="PF02879"/>
    </source>
</evidence>
<dbReference type="GO" id="GO:0006166">
    <property type="term" value="P:purine ribonucleoside salvage"/>
    <property type="evidence" value="ECO:0007669"/>
    <property type="project" value="TreeGrafter"/>
</dbReference>
<keyword evidence="5" id="KW-0460">Magnesium</keyword>
<dbReference type="CDD" id="cd05799">
    <property type="entry name" value="PGM2"/>
    <property type="match status" value="1"/>
</dbReference>
<dbReference type="SUPFAM" id="SSF53738">
    <property type="entry name" value="Phosphoglucomutase, first 3 domains"/>
    <property type="match status" value="3"/>
</dbReference>
<evidence type="ECO:0000256" key="4">
    <source>
        <dbReference type="ARBA" id="ARBA00022723"/>
    </source>
</evidence>
<feature type="domain" description="Alpha-D-phosphohexomutase alpha/beta/alpha" evidence="9">
    <location>
        <begin position="245"/>
        <end position="344"/>
    </location>
</feature>
<reference evidence="11" key="1">
    <citation type="submission" date="2021-03" db="EMBL/GenBank/DDBJ databases">
        <title>Pengzhenrongella sicca gen. nov., sp. nov., a new member of suborder Micrococcineae isolated from High-Arctic tundra soil.</title>
        <authorList>
            <person name="Peng F."/>
        </authorList>
    </citation>
    <scope>NUCLEOTIDE SEQUENCE</scope>
    <source>
        <strain evidence="11">LRZ-2</strain>
    </source>
</reference>
<dbReference type="InterPro" id="IPR005845">
    <property type="entry name" value="A-D-PHexomutase_a/b/a-II"/>
</dbReference>
<dbReference type="Proteomes" id="UP000663937">
    <property type="component" value="Chromosome"/>
</dbReference>
<feature type="domain" description="Alpha-D-phosphohexomutase alpha/beta/alpha" evidence="10">
    <location>
        <begin position="369"/>
        <end position="482"/>
    </location>
</feature>
<feature type="domain" description="Alpha-D-phosphohexomutase C-terminal" evidence="7">
    <location>
        <begin position="534"/>
        <end position="571"/>
    </location>
</feature>
<evidence type="ECO:0000256" key="6">
    <source>
        <dbReference type="ARBA" id="ARBA00023235"/>
    </source>
</evidence>
<evidence type="ECO:0000259" key="8">
    <source>
        <dbReference type="Pfam" id="PF02878"/>
    </source>
</evidence>
<dbReference type="PRINTS" id="PR00509">
    <property type="entry name" value="PGMPMM"/>
</dbReference>
<dbReference type="InterPro" id="IPR036900">
    <property type="entry name" value="A-D-PHexomutase_C_sf"/>
</dbReference>
<proteinExistence type="inferred from homology"/>
<dbReference type="GO" id="GO:0000287">
    <property type="term" value="F:magnesium ion binding"/>
    <property type="evidence" value="ECO:0007669"/>
    <property type="project" value="InterPro"/>
</dbReference>
<evidence type="ECO:0000256" key="1">
    <source>
        <dbReference type="ARBA" id="ARBA00001946"/>
    </source>
</evidence>
<dbReference type="InterPro" id="IPR005841">
    <property type="entry name" value="Alpha-D-phosphohexomutase_SF"/>
</dbReference>
<evidence type="ECO:0000256" key="3">
    <source>
        <dbReference type="ARBA" id="ARBA00022553"/>
    </source>
</evidence>
<dbReference type="EMBL" id="CP071868">
    <property type="protein sequence ID" value="QTE31570.1"/>
    <property type="molecule type" value="Genomic_DNA"/>
</dbReference>
<accession>A0A8A4ZHN7</accession>
<evidence type="ECO:0000259" key="10">
    <source>
        <dbReference type="Pfam" id="PF02880"/>
    </source>
</evidence>
<dbReference type="InterPro" id="IPR016055">
    <property type="entry name" value="A-D-PHexomutase_a/b/a-I/II/III"/>
</dbReference>
<sequence length="613" mass="62986">MTGEPAHPDAFTLGADVRRWMADDPDPDTAAEVGRLLADAELPAPAGDSPAARATRARAAEARADLADRFSGPLLFGTAGLRGVLGGGPHRMNRAVVIRAAAGLAAYLLETVGAADDATPRVVVGYDARHNSRAFALDTAAVMVGAGIEALLLPSALPTPVLAFATRHLNADAGVMVTASHNPARDNGYKVYLGGRAATGSGQGVQIVPPADAEIAATIAAVASVASVPRAETGWTVLGPDLLDDYVAGVVGLADPAGPRALRIVHTSLHGVGGVVAERILRGAGFTDLHPVLEQAEPDPDFPTVAFPNPEEPGAIDLALGLAQDSGADLVIANDPDADRCAIAVRDPRARSHHGPDTAGADGWRMLHGDEVGVLLGAYLADRARPAAAGGHAPVLANSIVSSRLLARIAAARGLAHASTLTGFKWIARVDGLLFGYEEAIGYCVDPARVRDKDGLSAALLVAELAAGLKSAGRTLIDALDDLAREHGLHLTDQLSARYVDLAQIPATMARVRSAPPATLAGSPVTEVVDLADGVDGLAPTDGLRLLAADGTRVVVRPSGTEPKVKCYLEVIVPVATDADDAALTRARAVARERLDAVATDLRVALGLVEPPR</sequence>
<name>A0A8A4ZHN7_9MICO</name>
<evidence type="ECO:0000313" key="12">
    <source>
        <dbReference type="Proteomes" id="UP000663937"/>
    </source>
</evidence>
<evidence type="ECO:0000256" key="5">
    <source>
        <dbReference type="ARBA" id="ARBA00022842"/>
    </source>
</evidence>